<dbReference type="PANTHER" id="PTHR43675:SF8">
    <property type="entry name" value="ARSENITE METHYLTRANSFERASE"/>
    <property type="match status" value="1"/>
</dbReference>
<feature type="non-terminal residue" evidence="10">
    <location>
        <position position="266"/>
    </location>
</feature>
<comment type="catalytic activity">
    <reaction evidence="7">
        <text>arsenic triglutathione + 2 [thioredoxin]-dithiol + 2 S-adenosyl-L-methionine + H2O = dimethylarsinous acid + 2 [thioredoxin]-disulfide + 3 glutathione + 2 S-adenosyl-L-homocysteine + 2 H(+)</text>
        <dbReference type="Rhea" id="RHEA:69464"/>
        <dbReference type="Rhea" id="RHEA-COMP:10698"/>
        <dbReference type="Rhea" id="RHEA-COMP:10700"/>
        <dbReference type="ChEBI" id="CHEBI:15377"/>
        <dbReference type="ChEBI" id="CHEBI:15378"/>
        <dbReference type="ChEBI" id="CHEBI:23808"/>
        <dbReference type="ChEBI" id="CHEBI:29950"/>
        <dbReference type="ChEBI" id="CHEBI:50058"/>
        <dbReference type="ChEBI" id="CHEBI:57856"/>
        <dbReference type="ChEBI" id="CHEBI:57925"/>
        <dbReference type="ChEBI" id="CHEBI:59789"/>
        <dbReference type="ChEBI" id="CHEBI:183640"/>
        <dbReference type="EC" id="2.1.1.137"/>
    </reaction>
</comment>
<dbReference type="eggNOG" id="ENOG502QQD6">
    <property type="taxonomic scope" value="Eukaryota"/>
</dbReference>
<dbReference type="STRING" id="45351.A7RZB0"/>
<comment type="similarity">
    <text evidence="3">Belongs to the methyltransferase superfamily. Arsenite methyltransferase family.</text>
</comment>
<keyword evidence="11" id="KW-1185">Reference proteome</keyword>
<feature type="domain" description="Methyltransferase" evidence="9">
    <location>
        <begin position="14"/>
        <end position="154"/>
    </location>
</feature>
<evidence type="ECO:0000256" key="4">
    <source>
        <dbReference type="ARBA" id="ARBA00034521"/>
    </source>
</evidence>
<dbReference type="InterPro" id="IPR026669">
    <property type="entry name" value="Arsenite_MeTrfase-like"/>
</dbReference>
<evidence type="ECO:0000256" key="3">
    <source>
        <dbReference type="ARBA" id="ARBA00034487"/>
    </source>
</evidence>
<dbReference type="Pfam" id="PF13847">
    <property type="entry name" value="Methyltransf_31"/>
    <property type="match status" value="1"/>
</dbReference>
<dbReference type="InterPro" id="IPR025714">
    <property type="entry name" value="Methyltranfer_dom"/>
</dbReference>
<dbReference type="Gene3D" id="3.40.5.100">
    <property type="match status" value="1"/>
</dbReference>
<evidence type="ECO:0000256" key="5">
    <source>
        <dbReference type="ARBA" id="ARBA00034545"/>
    </source>
</evidence>
<dbReference type="HOGENOM" id="CLU_052868_0_1_1"/>
<gene>
    <name evidence="10" type="ORF">NEMVEDRAFT_v1g61262</name>
</gene>
<dbReference type="PANTHER" id="PTHR43675">
    <property type="entry name" value="ARSENITE METHYLTRANSFERASE"/>
    <property type="match status" value="1"/>
</dbReference>
<protein>
    <recommendedName>
        <fullName evidence="5">Arsenite methyltransferase</fullName>
        <ecNumber evidence="4">2.1.1.137</ecNumber>
    </recommendedName>
</protein>
<evidence type="ECO:0000313" key="11">
    <source>
        <dbReference type="Proteomes" id="UP000001593"/>
    </source>
</evidence>
<organism evidence="10 11">
    <name type="scientific">Nematostella vectensis</name>
    <name type="common">Starlet sea anemone</name>
    <dbReference type="NCBI Taxonomy" id="45351"/>
    <lineage>
        <taxon>Eukaryota</taxon>
        <taxon>Metazoa</taxon>
        <taxon>Cnidaria</taxon>
        <taxon>Anthozoa</taxon>
        <taxon>Hexacorallia</taxon>
        <taxon>Actiniaria</taxon>
        <taxon>Edwardsiidae</taxon>
        <taxon>Nematostella</taxon>
    </lineage>
</organism>
<dbReference type="PhylomeDB" id="A7RZB0"/>
<name>A7RZB0_NEMVE</name>
<dbReference type="SUPFAM" id="SSF53335">
    <property type="entry name" value="S-adenosyl-L-methionine-dependent methyltransferases"/>
    <property type="match status" value="1"/>
</dbReference>
<evidence type="ECO:0000256" key="2">
    <source>
        <dbReference type="ARBA" id="ARBA00022691"/>
    </source>
</evidence>
<dbReference type="CDD" id="cd02440">
    <property type="entry name" value="AdoMet_MTases"/>
    <property type="match status" value="1"/>
</dbReference>
<proteinExistence type="inferred from homology"/>
<dbReference type="EC" id="2.1.1.137" evidence="4"/>
<accession>A7RZB0</accession>
<reference evidence="10 11" key="1">
    <citation type="journal article" date="2007" name="Science">
        <title>Sea anemone genome reveals ancestral eumetazoan gene repertoire and genomic organization.</title>
        <authorList>
            <person name="Putnam N.H."/>
            <person name="Srivastava M."/>
            <person name="Hellsten U."/>
            <person name="Dirks B."/>
            <person name="Chapman J."/>
            <person name="Salamov A."/>
            <person name="Terry A."/>
            <person name="Shapiro H."/>
            <person name="Lindquist E."/>
            <person name="Kapitonov V.V."/>
            <person name="Jurka J."/>
            <person name="Genikhovich G."/>
            <person name="Grigoriev I.V."/>
            <person name="Lucas S.M."/>
            <person name="Steele R.E."/>
            <person name="Finnerty J.R."/>
            <person name="Technau U."/>
            <person name="Martindale M.Q."/>
            <person name="Rokhsar D.S."/>
        </authorList>
    </citation>
    <scope>NUCLEOTIDE SEQUENCE [LARGE SCALE GENOMIC DNA]</scope>
    <source>
        <strain evidence="11">CH2 X CH6</strain>
    </source>
</reference>
<evidence type="ECO:0000259" key="9">
    <source>
        <dbReference type="Pfam" id="PF13847"/>
    </source>
</evidence>
<sequence length="266" mass="29538">YFGCGSVFPECLEECRVLDLGCGSGRDCFILSKLVGEKGFVTGVDMTPEQVDIANKYKDFHAKAFGHNKPNTEFIMGDIENLKEAGVTSNSYDVVVSNCVVNLTSDKKSVLEEAWRVLKEGGEVYFSDMYADRAVSDEARKNKALWGEGFAGALVWRDLVKLCKDIGFSGPYLVASNKIICQSAELRKILGDEAQFVSATYRLIKSPRQYNSDVALQATYKGTIPDHENEFGFDVYTKLKTGEPKSVDAALAELLRVSRYSKHFDL</sequence>
<evidence type="ECO:0000256" key="8">
    <source>
        <dbReference type="ARBA" id="ARBA00048428"/>
    </source>
</evidence>
<evidence type="ECO:0000256" key="6">
    <source>
        <dbReference type="ARBA" id="ARBA00047941"/>
    </source>
</evidence>
<evidence type="ECO:0000256" key="7">
    <source>
        <dbReference type="ARBA" id="ARBA00047943"/>
    </source>
</evidence>
<dbReference type="GO" id="GO:0008168">
    <property type="term" value="F:methyltransferase activity"/>
    <property type="evidence" value="ECO:0000318"/>
    <property type="project" value="GO_Central"/>
</dbReference>
<dbReference type="InParanoid" id="A7RZB0"/>
<keyword evidence="1" id="KW-0808">Transferase</keyword>
<evidence type="ECO:0000256" key="1">
    <source>
        <dbReference type="ARBA" id="ARBA00022679"/>
    </source>
</evidence>
<comment type="catalytic activity">
    <reaction evidence="8">
        <text>arsenic triglutathione + 3 [thioredoxin]-dithiol + 3 S-adenosyl-L-methionine = trimethylarsine + 3 [thioredoxin]-disulfide + 3 glutathione + 3 S-adenosyl-L-homocysteine + 3 H(+)</text>
        <dbReference type="Rhea" id="RHEA:69432"/>
        <dbReference type="Rhea" id="RHEA-COMP:10698"/>
        <dbReference type="Rhea" id="RHEA-COMP:10700"/>
        <dbReference type="ChEBI" id="CHEBI:15378"/>
        <dbReference type="ChEBI" id="CHEBI:27130"/>
        <dbReference type="ChEBI" id="CHEBI:29950"/>
        <dbReference type="ChEBI" id="CHEBI:50058"/>
        <dbReference type="ChEBI" id="CHEBI:57856"/>
        <dbReference type="ChEBI" id="CHEBI:57925"/>
        <dbReference type="ChEBI" id="CHEBI:59789"/>
        <dbReference type="ChEBI" id="CHEBI:183640"/>
        <dbReference type="EC" id="2.1.1.137"/>
    </reaction>
</comment>
<comment type="catalytic activity">
    <reaction evidence="6">
        <text>arsenic triglutathione + [thioredoxin]-dithiol + S-adenosyl-L-methionine + 2 H2O = methylarsonous acid + [thioredoxin]-disulfide + 3 glutathione + S-adenosyl-L-homocysteine + H(+)</text>
        <dbReference type="Rhea" id="RHEA:69460"/>
        <dbReference type="Rhea" id="RHEA-COMP:10698"/>
        <dbReference type="Rhea" id="RHEA-COMP:10700"/>
        <dbReference type="ChEBI" id="CHEBI:15377"/>
        <dbReference type="ChEBI" id="CHEBI:15378"/>
        <dbReference type="ChEBI" id="CHEBI:17826"/>
        <dbReference type="ChEBI" id="CHEBI:29950"/>
        <dbReference type="ChEBI" id="CHEBI:50058"/>
        <dbReference type="ChEBI" id="CHEBI:57856"/>
        <dbReference type="ChEBI" id="CHEBI:57925"/>
        <dbReference type="ChEBI" id="CHEBI:59789"/>
        <dbReference type="ChEBI" id="CHEBI:183640"/>
        <dbReference type="EC" id="2.1.1.137"/>
    </reaction>
</comment>
<keyword evidence="2" id="KW-0949">S-adenosyl-L-methionine</keyword>
<dbReference type="Proteomes" id="UP000001593">
    <property type="component" value="Unassembled WGS sequence"/>
</dbReference>
<evidence type="ECO:0000313" key="10">
    <source>
        <dbReference type="EMBL" id="EDO43245.1"/>
    </source>
</evidence>
<dbReference type="GO" id="GO:0030791">
    <property type="term" value="F:arsenite methyltransferase activity"/>
    <property type="evidence" value="ECO:0007669"/>
    <property type="project" value="UniProtKB-EC"/>
</dbReference>
<dbReference type="InterPro" id="IPR029063">
    <property type="entry name" value="SAM-dependent_MTases_sf"/>
</dbReference>
<dbReference type="Gene3D" id="3.40.50.150">
    <property type="entry name" value="Vaccinia Virus protein VP39"/>
    <property type="match status" value="1"/>
</dbReference>
<dbReference type="OMA" id="CIDSETH"/>
<dbReference type="AlphaFoldDB" id="A7RZB0"/>
<dbReference type="EMBL" id="DS469556">
    <property type="protein sequence ID" value="EDO43245.1"/>
    <property type="molecule type" value="Genomic_DNA"/>
</dbReference>
<feature type="non-terminal residue" evidence="10">
    <location>
        <position position="1"/>
    </location>
</feature>